<dbReference type="Proteomes" id="UP000002164">
    <property type="component" value="Chromosome"/>
</dbReference>
<protein>
    <submittedName>
        <fullName evidence="1">Uncharacterized protein</fullName>
    </submittedName>
</protein>
<dbReference type="AlphaFoldDB" id="B1HRL4"/>
<dbReference type="HOGENOM" id="CLU_2862461_0_0_9"/>
<dbReference type="KEGG" id="lsp:Bsph_1703"/>
<evidence type="ECO:0000313" key="1">
    <source>
        <dbReference type="EMBL" id="ACA39299.1"/>
    </source>
</evidence>
<accession>B1HRL4</accession>
<dbReference type="EnsemblBacteria" id="ACA39299">
    <property type="protein sequence ID" value="ACA39299"/>
    <property type="gene ID" value="Bsph_1703"/>
</dbReference>
<organism evidence="1 2">
    <name type="scientific">Lysinibacillus sphaericus (strain C3-41)</name>
    <dbReference type="NCBI Taxonomy" id="444177"/>
    <lineage>
        <taxon>Bacteria</taxon>
        <taxon>Bacillati</taxon>
        <taxon>Bacillota</taxon>
        <taxon>Bacilli</taxon>
        <taxon>Bacillales</taxon>
        <taxon>Bacillaceae</taxon>
        <taxon>Lysinibacillus</taxon>
    </lineage>
</organism>
<evidence type="ECO:0000313" key="2">
    <source>
        <dbReference type="Proteomes" id="UP000002164"/>
    </source>
</evidence>
<gene>
    <name evidence="1" type="ordered locus">Bsph_1703</name>
</gene>
<sequence length="64" mass="7422">MESLFLIVSRKATNHFASPQILEKAGATLYQETEFLIIEDSFIDLYKRQKANIVPFVFYFSTIS</sequence>
<reference evidence="1 2" key="1">
    <citation type="journal article" date="2008" name="J. Bacteriol.">
        <title>Complete genome sequence of the mosquitocidal bacterium Bacillus sphaericus C3-41 and comparison with those of closely related Bacillus species.</title>
        <authorList>
            <person name="Hu X."/>
            <person name="Fan W."/>
            <person name="Han B."/>
            <person name="Liu H."/>
            <person name="Zheng D."/>
            <person name="Li Q."/>
            <person name="Dong W."/>
            <person name="Yan J."/>
            <person name="Gao M."/>
            <person name="Berry C."/>
            <person name="Yuan Z."/>
        </authorList>
    </citation>
    <scope>NUCLEOTIDE SEQUENCE [LARGE SCALE GENOMIC DNA]</scope>
    <source>
        <strain evidence="1 2">C3-41</strain>
    </source>
</reference>
<dbReference type="EMBL" id="CP000817">
    <property type="protein sequence ID" value="ACA39299.1"/>
    <property type="molecule type" value="Genomic_DNA"/>
</dbReference>
<proteinExistence type="predicted"/>
<name>B1HRL4_LYSSC</name>